<comment type="caution">
    <text evidence="2">The sequence shown here is derived from an EMBL/GenBank/DDBJ whole genome shotgun (WGS) entry which is preliminary data.</text>
</comment>
<dbReference type="EMBL" id="AWSJ01000069">
    <property type="protein sequence ID" value="ERI10759.1"/>
    <property type="molecule type" value="Genomic_DNA"/>
</dbReference>
<proteinExistence type="predicted"/>
<evidence type="ECO:0000256" key="1">
    <source>
        <dbReference type="SAM" id="Phobius"/>
    </source>
</evidence>
<dbReference type="HOGENOM" id="CLU_2803085_0_0_9"/>
<evidence type="ECO:0000313" key="3">
    <source>
        <dbReference type="Proteomes" id="UP000016511"/>
    </source>
</evidence>
<dbReference type="AlphaFoldDB" id="U1WQA3"/>
<organism evidence="2 3">
    <name type="scientific">Aneurinibacillus aneurinilyticus ATCC 12856</name>
    <dbReference type="NCBI Taxonomy" id="649747"/>
    <lineage>
        <taxon>Bacteria</taxon>
        <taxon>Bacillati</taxon>
        <taxon>Bacillota</taxon>
        <taxon>Bacilli</taxon>
        <taxon>Bacillales</taxon>
        <taxon>Paenibacillaceae</taxon>
        <taxon>Aneurinibacillus group</taxon>
        <taxon>Aneurinibacillus</taxon>
    </lineage>
</organism>
<keyword evidence="1" id="KW-0812">Transmembrane</keyword>
<accession>U1WQA3</accession>
<keyword evidence="1" id="KW-1133">Transmembrane helix</keyword>
<keyword evidence="1" id="KW-0472">Membrane</keyword>
<dbReference type="Proteomes" id="UP000016511">
    <property type="component" value="Unassembled WGS sequence"/>
</dbReference>
<sequence>MDSRHYVDEGWLYLGGIMGLYTRKIFGWRINKQMMKKRIFKYMACFSRFHVSNLLTEVYTLLRSDKT</sequence>
<feature type="transmembrane region" description="Helical" evidence="1">
    <location>
        <begin position="12"/>
        <end position="31"/>
    </location>
</feature>
<gene>
    <name evidence="2" type="ORF">HMPREF0083_01141</name>
</gene>
<keyword evidence="3" id="KW-1185">Reference proteome</keyword>
<evidence type="ECO:0000313" key="2">
    <source>
        <dbReference type="EMBL" id="ERI10759.1"/>
    </source>
</evidence>
<name>U1WQA3_ANEAE</name>
<protein>
    <submittedName>
        <fullName evidence="2">Uncharacterized protein</fullName>
    </submittedName>
</protein>
<reference evidence="2 3" key="1">
    <citation type="submission" date="2013-08" db="EMBL/GenBank/DDBJ databases">
        <authorList>
            <person name="Weinstock G."/>
            <person name="Sodergren E."/>
            <person name="Wylie T."/>
            <person name="Fulton L."/>
            <person name="Fulton R."/>
            <person name="Fronick C."/>
            <person name="O'Laughlin M."/>
            <person name="Godfrey J."/>
            <person name="Miner T."/>
            <person name="Herter B."/>
            <person name="Appelbaum E."/>
            <person name="Cordes M."/>
            <person name="Lek S."/>
            <person name="Wollam A."/>
            <person name="Pepin K.H."/>
            <person name="Palsikar V.B."/>
            <person name="Mitreva M."/>
            <person name="Wilson R.K."/>
        </authorList>
    </citation>
    <scope>NUCLEOTIDE SEQUENCE [LARGE SCALE GENOMIC DNA]</scope>
    <source>
        <strain evidence="2 3">ATCC 12856</strain>
    </source>
</reference>